<keyword evidence="2" id="KW-1185">Reference proteome</keyword>
<protein>
    <submittedName>
        <fullName evidence="1">Uncharacterized protein</fullName>
    </submittedName>
</protein>
<name>A0A6A6DQK4_9PEZI</name>
<organism evidence="1 2">
    <name type="scientific">Zopfia rhizophila CBS 207.26</name>
    <dbReference type="NCBI Taxonomy" id="1314779"/>
    <lineage>
        <taxon>Eukaryota</taxon>
        <taxon>Fungi</taxon>
        <taxon>Dikarya</taxon>
        <taxon>Ascomycota</taxon>
        <taxon>Pezizomycotina</taxon>
        <taxon>Dothideomycetes</taxon>
        <taxon>Dothideomycetes incertae sedis</taxon>
        <taxon>Zopfiaceae</taxon>
        <taxon>Zopfia</taxon>
    </lineage>
</organism>
<dbReference type="EMBL" id="ML994661">
    <property type="protein sequence ID" value="KAF2179946.1"/>
    <property type="molecule type" value="Genomic_DNA"/>
</dbReference>
<gene>
    <name evidence="1" type="ORF">K469DRAFT_593969</name>
</gene>
<proteinExistence type="predicted"/>
<dbReference type="Proteomes" id="UP000800200">
    <property type="component" value="Unassembled WGS sequence"/>
</dbReference>
<dbReference type="AlphaFoldDB" id="A0A6A6DQK4"/>
<evidence type="ECO:0000313" key="1">
    <source>
        <dbReference type="EMBL" id="KAF2179946.1"/>
    </source>
</evidence>
<accession>A0A6A6DQK4</accession>
<sequence>LGALDGVFSSQEIKKIMKKATTPLNKKRVVDITIGVGAFSAPWIIAVNKYSKRKDWFGNNYRDQVFYYLEVPYRPLHIVPFEDPKARL</sequence>
<reference evidence="1" key="1">
    <citation type="journal article" date="2020" name="Stud. Mycol.">
        <title>101 Dothideomycetes genomes: a test case for predicting lifestyles and emergence of pathogens.</title>
        <authorList>
            <person name="Haridas S."/>
            <person name="Albert R."/>
            <person name="Binder M."/>
            <person name="Bloem J."/>
            <person name="Labutti K."/>
            <person name="Salamov A."/>
            <person name="Andreopoulos B."/>
            <person name="Baker S."/>
            <person name="Barry K."/>
            <person name="Bills G."/>
            <person name="Bluhm B."/>
            <person name="Cannon C."/>
            <person name="Castanera R."/>
            <person name="Culley D."/>
            <person name="Daum C."/>
            <person name="Ezra D."/>
            <person name="Gonzalez J."/>
            <person name="Henrissat B."/>
            <person name="Kuo A."/>
            <person name="Liang C."/>
            <person name="Lipzen A."/>
            <person name="Lutzoni F."/>
            <person name="Magnuson J."/>
            <person name="Mondo S."/>
            <person name="Nolan M."/>
            <person name="Ohm R."/>
            <person name="Pangilinan J."/>
            <person name="Park H.-J."/>
            <person name="Ramirez L."/>
            <person name="Alfaro M."/>
            <person name="Sun H."/>
            <person name="Tritt A."/>
            <person name="Yoshinaga Y."/>
            <person name="Zwiers L.-H."/>
            <person name="Turgeon B."/>
            <person name="Goodwin S."/>
            <person name="Spatafora J."/>
            <person name="Crous P."/>
            <person name="Grigoriev I."/>
        </authorList>
    </citation>
    <scope>NUCLEOTIDE SEQUENCE</scope>
    <source>
        <strain evidence="1">CBS 207.26</strain>
    </source>
</reference>
<feature type="non-terminal residue" evidence="1">
    <location>
        <position position="1"/>
    </location>
</feature>
<dbReference type="OrthoDB" id="4664297at2759"/>
<evidence type="ECO:0000313" key="2">
    <source>
        <dbReference type="Proteomes" id="UP000800200"/>
    </source>
</evidence>